<dbReference type="Proteomes" id="UP000784294">
    <property type="component" value="Unassembled WGS sequence"/>
</dbReference>
<reference evidence="1" key="1">
    <citation type="submission" date="2018-11" db="EMBL/GenBank/DDBJ databases">
        <authorList>
            <consortium name="Pathogen Informatics"/>
        </authorList>
    </citation>
    <scope>NUCLEOTIDE SEQUENCE</scope>
</reference>
<organism evidence="1 2">
    <name type="scientific">Protopolystoma xenopodis</name>
    <dbReference type="NCBI Taxonomy" id="117903"/>
    <lineage>
        <taxon>Eukaryota</taxon>
        <taxon>Metazoa</taxon>
        <taxon>Spiralia</taxon>
        <taxon>Lophotrochozoa</taxon>
        <taxon>Platyhelminthes</taxon>
        <taxon>Monogenea</taxon>
        <taxon>Polyopisthocotylea</taxon>
        <taxon>Polystomatidea</taxon>
        <taxon>Polystomatidae</taxon>
        <taxon>Protopolystoma</taxon>
    </lineage>
</organism>
<comment type="caution">
    <text evidence="1">The sequence shown here is derived from an EMBL/GenBank/DDBJ whole genome shotgun (WGS) entry which is preliminary data.</text>
</comment>
<accession>A0A448XMM1</accession>
<dbReference type="EMBL" id="CAAALY010264594">
    <property type="protein sequence ID" value="VEL40358.1"/>
    <property type="molecule type" value="Genomic_DNA"/>
</dbReference>
<protein>
    <submittedName>
        <fullName evidence="1">Uncharacterized protein</fullName>
    </submittedName>
</protein>
<dbReference type="AlphaFoldDB" id="A0A448XMM1"/>
<evidence type="ECO:0000313" key="1">
    <source>
        <dbReference type="EMBL" id="VEL40358.1"/>
    </source>
</evidence>
<keyword evidence="2" id="KW-1185">Reference proteome</keyword>
<name>A0A448XMM1_9PLAT</name>
<proteinExistence type="predicted"/>
<evidence type="ECO:0000313" key="2">
    <source>
        <dbReference type="Proteomes" id="UP000784294"/>
    </source>
</evidence>
<sequence>MQSLLTPLIETTVRQIFLESSATSWCTRRLLSRHMALWRQALAIRRRDLAAAQRIASWQLVAPGPALATSRVPVAACLSRAGLGLRALATHQHLDCDDCSIVDGSEAMMSDCNVGSSTIGVDSFLKCDTNLKHRASGLLDSDVRLDHLPTLPTEHNDHYDCIPIEGSLADAELSDVKTNEEENGFIIPFFELKRRRFSKWAAQADAKITWSPIPPPVNCLIDQPIGLIGFGADDIARYESLAQQSSSGEIRSLILWLLTKLSAFPRLLLLPQQPPNSQQPKRIRVSVPLSQGENHPSSRRTAVRQNWLISERLSPSCHIALLDGLVWLGEKAAKRLTMPANLSQSRPGEQESSSNAFFIFTYLSAPKLLIHFARFV</sequence>
<gene>
    <name evidence="1" type="ORF">PXEA_LOCUS33798</name>
</gene>